<dbReference type="KEGG" id="vg:29061030"/>
<dbReference type="OrthoDB" id="18561at10239"/>
<gene>
    <name evidence="1" type="ORF">SANTOR1_0190</name>
</gene>
<name>A0A1B1PA34_9CAUD</name>
<evidence type="ECO:0000313" key="1">
    <source>
        <dbReference type="EMBL" id="ANT41017.1"/>
    </source>
</evidence>
<reference evidence="1 2" key="1">
    <citation type="submission" date="2016-05" db="EMBL/GenBank/DDBJ databases">
        <title>Draft genome sequence of an Enterococcus faecalis siphovirus isolated from raw domestic sewage.</title>
        <authorList>
            <person name="Santiago-Rodriguez T.M."/>
            <person name="Ly M."/>
            <person name="Pride D.T."/>
            <person name="Toranzos G.A."/>
        </authorList>
    </citation>
    <scope>NUCLEOTIDE SEQUENCE [LARGE SCALE GENOMIC DNA]</scope>
</reference>
<organism evidence="1 2">
    <name type="scientific">Enterococcus phage SANTOR1</name>
    <dbReference type="NCBI Taxonomy" id="1871692"/>
    <lineage>
        <taxon>Viruses</taxon>
        <taxon>Duplodnaviria</taxon>
        <taxon>Heunggongvirae</taxon>
        <taxon>Uroviricota</taxon>
        <taxon>Caudoviricetes</taxon>
        <taxon>Efquatrovirus</taxon>
        <taxon>Efquatrovirus SANTOR1</taxon>
    </lineage>
</organism>
<evidence type="ECO:0008006" key="3">
    <source>
        <dbReference type="Google" id="ProtNLM"/>
    </source>
</evidence>
<dbReference type="GO" id="GO:0003676">
    <property type="term" value="F:nucleic acid binding"/>
    <property type="evidence" value="ECO:0007669"/>
    <property type="project" value="InterPro"/>
</dbReference>
<dbReference type="Gene3D" id="3.40.1350.10">
    <property type="match status" value="1"/>
</dbReference>
<dbReference type="RefSeq" id="YP_009284749.1">
    <property type="nucleotide sequence ID" value="NC_031051.1"/>
</dbReference>
<evidence type="ECO:0000313" key="2">
    <source>
        <dbReference type="Proteomes" id="UP000202831"/>
    </source>
</evidence>
<dbReference type="EMBL" id="KX284704">
    <property type="protein sequence ID" value="ANT41017.1"/>
    <property type="molecule type" value="Genomic_DNA"/>
</dbReference>
<keyword evidence="2" id="KW-1185">Reference proteome</keyword>
<sequence>MKESVFSKKVVDYLKAKGALVNVNTANIYERVGRSDVEACYEGHYIALELKTGNYQPDPLQITYLQQVRDAGGYGLLLRDRLDDLIELLNYLDNLDNVDYIEPDLPEINYEELNIEYD</sequence>
<proteinExistence type="predicted"/>
<protein>
    <recommendedName>
        <fullName evidence="3">Endonuclease</fullName>
    </recommendedName>
</protein>
<dbReference type="GeneID" id="29061030"/>
<dbReference type="InterPro" id="IPR011856">
    <property type="entry name" value="tRNA_endonuc-like_dom_sf"/>
</dbReference>
<accession>A0A1B1PA34</accession>
<dbReference type="Proteomes" id="UP000202831">
    <property type="component" value="Segment"/>
</dbReference>